<feature type="transmembrane region" description="Helical" evidence="7">
    <location>
        <begin position="271"/>
        <end position="292"/>
    </location>
</feature>
<dbReference type="AlphaFoldDB" id="A0A914UNU5"/>
<evidence type="ECO:0000313" key="10">
    <source>
        <dbReference type="WBParaSite" id="PSAMB.scaffold1122size35694.g11186.t1"/>
    </source>
</evidence>
<feature type="transmembrane region" description="Helical" evidence="7">
    <location>
        <begin position="32"/>
        <end position="50"/>
    </location>
</feature>
<dbReference type="PROSITE" id="PS50156">
    <property type="entry name" value="SSD"/>
    <property type="match status" value="1"/>
</dbReference>
<keyword evidence="9" id="KW-1185">Reference proteome</keyword>
<dbReference type="Gene3D" id="1.20.1640.10">
    <property type="entry name" value="Multidrug efflux transporter AcrB transmembrane domain"/>
    <property type="match status" value="2"/>
</dbReference>
<evidence type="ECO:0000313" key="9">
    <source>
        <dbReference type="Proteomes" id="UP000887566"/>
    </source>
</evidence>
<dbReference type="InterPro" id="IPR003392">
    <property type="entry name" value="PTHD_SSD"/>
</dbReference>
<feature type="transmembrane region" description="Helical" evidence="7">
    <location>
        <begin position="837"/>
        <end position="859"/>
    </location>
</feature>
<proteinExistence type="inferred from homology"/>
<dbReference type="PANTHER" id="PTHR10796">
    <property type="entry name" value="PATCHED-RELATED"/>
    <property type="match status" value="1"/>
</dbReference>
<dbReference type="Pfam" id="PF02460">
    <property type="entry name" value="Patched"/>
    <property type="match status" value="1"/>
</dbReference>
<feature type="transmembrane region" description="Helical" evidence="7">
    <location>
        <begin position="337"/>
        <end position="358"/>
    </location>
</feature>
<feature type="transmembrane region" description="Helical" evidence="7">
    <location>
        <begin position="718"/>
        <end position="738"/>
    </location>
</feature>
<evidence type="ECO:0000256" key="5">
    <source>
        <dbReference type="ARBA" id="ARBA00023136"/>
    </source>
</evidence>
<feature type="transmembrane region" description="Helical" evidence="7">
    <location>
        <begin position="744"/>
        <end position="766"/>
    </location>
</feature>
<keyword evidence="3 7" id="KW-0812">Transmembrane</keyword>
<keyword evidence="6" id="KW-0325">Glycoprotein</keyword>
<keyword evidence="4 7" id="KW-1133">Transmembrane helix</keyword>
<name>A0A914UNU5_9BILA</name>
<dbReference type="InterPro" id="IPR051697">
    <property type="entry name" value="Patched_domain-protein"/>
</dbReference>
<keyword evidence="5 7" id="KW-0472">Membrane</keyword>
<sequence>MVPDLPAGIVLRLLIAFFRRLGLSIGTHPFRYLSISLTCSLILVSGIFWIQIKDDVRAGYSAEGSRSVKENAIYCEFFNCTPSKMYATTIVGIAKDGGSMVRESHLEELLVTIDFALSNVTTTLNGFPFSLGNLTNYAASNLRVLSVFLDGLKEQNRRLASGQGVNPDIILDYPYSSYYGHKFMVTRELYGVNKTSRYDPNQPTRLENVWMVCAWFLLELNEARFRDELRNIELRLFDLLTDSNFSDIVSYEVYGDEIINREVLRGAEGSFKYFIAGFLLMLTFVTITVVEWKHGWRALNGMNVMLVGTSILSPLLAAGSVLGVMSALAIPMTSMMCLMPFLLLGIGVDDAFLMIHSWRKLRDNRRELTRAEHLSLTLADVGPSITITSLTNTLAFCIGSFSPMPQIRSFCICTALALLADFVLEIAFFGAVVVVSSSEEHQPAPVDEKPKKKPDASLAVSINAIREEVLRLYIKVITSWPARITAAAFLIVLWTISAMGVAKLQSAFWPGKTFQARSRLVSSMAIVDRMYYDHEITLILVNRPPQVDNDTEYQHFMSSIKQFQSMSNACGPNMTSLWLTDYAAFDNEAHDTAALFGMDSDHHLTYANVPEFLKSYAQYQGVVHWSHDSRKEVRVDGFAMWLCTTRMRSWYDRAQTLMEYRKIIDQYPTFNMTTFLFDASIFDLILSTGDVTIMAVIVTLISMAIVCLLFIPSLGCVLIATVTIGSIILAVVGSLSWWDCDMDVIAMVDILMAIGFTIDFTAHIIFHYCKSGANINSHSSSTTLKQPSSDVPKEERLYVTLSAISYPMFQAGFSTWLIVAPFFLYDVYMYRTFVKTITLTVGFGMIHGLILLPIALACLPNRFTSARVDSNSAPNLKPEVTFEELQSLAADT</sequence>
<reference evidence="10" key="1">
    <citation type="submission" date="2022-11" db="UniProtKB">
        <authorList>
            <consortium name="WormBaseParasite"/>
        </authorList>
    </citation>
    <scope>IDENTIFICATION</scope>
</reference>
<protein>
    <submittedName>
        <fullName evidence="10">SSD domain-containing protein</fullName>
    </submittedName>
</protein>
<comment type="similarity">
    <text evidence="2">Belongs to the patched family.</text>
</comment>
<dbReference type="WBParaSite" id="PSAMB.scaffold1122size35694.g11186.t1">
    <property type="protein sequence ID" value="PSAMB.scaffold1122size35694.g11186.t1"/>
    <property type="gene ID" value="PSAMB.scaffold1122size35694.g11186"/>
</dbReference>
<evidence type="ECO:0000256" key="1">
    <source>
        <dbReference type="ARBA" id="ARBA00004141"/>
    </source>
</evidence>
<feature type="transmembrane region" description="Helical" evidence="7">
    <location>
        <begin position="803"/>
        <end position="825"/>
    </location>
</feature>
<dbReference type="GO" id="GO:0005886">
    <property type="term" value="C:plasma membrane"/>
    <property type="evidence" value="ECO:0007669"/>
    <property type="project" value="TreeGrafter"/>
</dbReference>
<evidence type="ECO:0000256" key="6">
    <source>
        <dbReference type="ARBA" id="ARBA00023180"/>
    </source>
</evidence>
<feature type="domain" description="SSD" evidence="8">
    <location>
        <begin position="270"/>
        <end position="435"/>
    </location>
</feature>
<evidence type="ECO:0000256" key="4">
    <source>
        <dbReference type="ARBA" id="ARBA00022989"/>
    </source>
</evidence>
<dbReference type="GO" id="GO:0018996">
    <property type="term" value="P:molting cycle, collagen and cuticulin-based cuticle"/>
    <property type="evidence" value="ECO:0007669"/>
    <property type="project" value="TreeGrafter"/>
</dbReference>
<dbReference type="InterPro" id="IPR000731">
    <property type="entry name" value="SSD"/>
</dbReference>
<dbReference type="SUPFAM" id="SSF82866">
    <property type="entry name" value="Multidrug efflux transporter AcrB transmembrane domain"/>
    <property type="match status" value="2"/>
</dbReference>
<dbReference type="Proteomes" id="UP000887566">
    <property type="component" value="Unplaced"/>
</dbReference>
<feature type="transmembrane region" description="Helical" evidence="7">
    <location>
        <begin position="480"/>
        <end position="502"/>
    </location>
</feature>
<evidence type="ECO:0000256" key="3">
    <source>
        <dbReference type="ARBA" id="ARBA00022692"/>
    </source>
</evidence>
<evidence type="ECO:0000256" key="7">
    <source>
        <dbReference type="SAM" id="Phobius"/>
    </source>
</evidence>
<organism evidence="9 10">
    <name type="scientific">Plectus sambesii</name>
    <dbReference type="NCBI Taxonomy" id="2011161"/>
    <lineage>
        <taxon>Eukaryota</taxon>
        <taxon>Metazoa</taxon>
        <taxon>Ecdysozoa</taxon>
        <taxon>Nematoda</taxon>
        <taxon>Chromadorea</taxon>
        <taxon>Plectida</taxon>
        <taxon>Plectina</taxon>
        <taxon>Plectoidea</taxon>
        <taxon>Plectidae</taxon>
        <taxon>Plectus</taxon>
    </lineage>
</organism>
<dbReference type="GO" id="GO:0030659">
    <property type="term" value="C:cytoplasmic vesicle membrane"/>
    <property type="evidence" value="ECO:0007669"/>
    <property type="project" value="TreeGrafter"/>
</dbReference>
<accession>A0A914UNU5</accession>
<evidence type="ECO:0000259" key="8">
    <source>
        <dbReference type="PROSITE" id="PS50156"/>
    </source>
</evidence>
<dbReference type="GO" id="GO:0006897">
    <property type="term" value="P:endocytosis"/>
    <property type="evidence" value="ECO:0007669"/>
    <property type="project" value="TreeGrafter"/>
</dbReference>
<comment type="subcellular location">
    <subcellularLocation>
        <location evidence="1">Membrane</location>
        <topology evidence="1">Multi-pass membrane protein</topology>
    </subcellularLocation>
</comment>
<feature type="transmembrane region" description="Helical" evidence="7">
    <location>
        <begin position="304"/>
        <end position="330"/>
    </location>
</feature>
<evidence type="ECO:0000256" key="2">
    <source>
        <dbReference type="ARBA" id="ARBA00005585"/>
    </source>
</evidence>
<dbReference type="PANTHER" id="PTHR10796:SF94">
    <property type="entry name" value="SSD DOMAIN-CONTAINING PROTEIN"/>
    <property type="match status" value="1"/>
</dbReference>